<comment type="caution">
    <text evidence="4">The sequence shown here is derived from an EMBL/GenBank/DDBJ whole genome shotgun (WGS) entry which is preliminary data.</text>
</comment>
<evidence type="ECO:0000256" key="3">
    <source>
        <dbReference type="SAM" id="MobiDB-lite"/>
    </source>
</evidence>
<feature type="region of interest" description="Disordered" evidence="3">
    <location>
        <begin position="1"/>
        <end position="21"/>
    </location>
</feature>
<name>A0AAW2U7S0_SESRA</name>
<dbReference type="AlphaFoldDB" id="A0AAW2U7S0"/>
<accession>A0AAW2U7S0</accession>
<dbReference type="PANTHER" id="PTHR11227">
    <property type="entry name" value="WD-REPEAT PROTEIN INTERACTING WITH PHOSPHOINOSIDES WIPI -RELATED"/>
    <property type="match status" value="1"/>
</dbReference>
<evidence type="ECO:0000256" key="2">
    <source>
        <dbReference type="ARBA" id="ARBA00022737"/>
    </source>
</evidence>
<organism evidence="4">
    <name type="scientific">Sesamum radiatum</name>
    <name type="common">Black benniseed</name>
    <dbReference type="NCBI Taxonomy" id="300843"/>
    <lineage>
        <taxon>Eukaryota</taxon>
        <taxon>Viridiplantae</taxon>
        <taxon>Streptophyta</taxon>
        <taxon>Embryophyta</taxon>
        <taxon>Tracheophyta</taxon>
        <taxon>Spermatophyta</taxon>
        <taxon>Magnoliopsida</taxon>
        <taxon>eudicotyledons</taxon>
        <taxon>Gunneridae</taxon>
        <taxon>Pentapetalae</taxon>
        <taxon>asterids</taxon>
        <taxon>lamiids</taxon>
        <taxon>Lamiales</taxon>
        <taxon>Pedaliaceae</taxon>
        <taxon>Sesamum</taxon>
    </lineage>
</organism>
<gene>
    <name evidence="4" type="ORF">Sradi_1530700</name>
</gene>
<proteinExistence type="predicted"/>
<sequence>MASSSTTAGPIIRTPRNPNATPPPFILHLSFNLEDCSFAVGTTDGFMIFNTDPFVQTIRRDLSKNDQGGGIRIVQMILGTKKFALLSRNKIMIWNDFVQ</sequence>
<dbReference type="EMBL" id="JACGWJ010000006">
    <property type="protein sequence ID" value="KAL0413290.1"/>
    <property type="molecule type" value="Genomic_DNA"/>
</dbReference>
<keyword evidence="1" id="KW-0853">WD repeat</keyword>
<dbReference type="InterPro" id="IPR048720">
    <property type="entry name" value="PROPPIN"/>
</dbReference>
<evidence type="ECO:0000313" key="4">
    <source>
        <dbReference type="EMBL" id="KAL0413290.1"/>
    </source>
</evidence>
<reference evidence="4" key="2">
    <citation type="journal article" date="2024" name="Plant">
        <title>Genomic evolution and insights into agronomic trait innovations of Sesamum species.</title>
        <authorList>
            <person name="Miao H."/>
            <person name="Wang L."/>
            <person name="Qu L."/>
            <person name="Liu H."/>
            <person name="Sun Y."/>
            <person name="Le M."/>
            <person name="Wang Q."/>
            <person name="Wei S."/>
            <person name="Zheng Y."/>
            <person name="Lin W."/>
            <person name="Duan Y."/>
            <person name="Cao H."/>
            <person name="Xiong S."/>
            <person name="Wang X."/>
            <person name="Wei L."/>
            <person name="Li C."/>
            <person name="Ma Q."/>
            <person name="Ju M."/>
            <person name="Zhao R."/>
            <person name="Li G."/>
            <person name="Mu C."/>
            <person name="Tian Q."/>
            <person name="Mei H."/>
            <person name="Zhang T."/>
            <person name="Gao T."/>
            <person name="Zhang H."/>
        </authorList>
    </citation>
    <scope>NUCLEOTIDE SEQUENCE</scope>
    <source>
        <strain evidence="4">G02</strain>
    </source>
</reference>
<keyword evidence="2" id="KW-0677">Repeat</keyword>
<protein>
    <submittedName>
        <fullName evidence="4">Uncharacterized protein</fullName>
    </submittedName>
</protein>
<reference evidence="4" key="1">
    <citation type="submission" date="2020-06" db="EMBL/GenBank/DDBJ databases">
        <authorList>
            <person name="Li T."/>
            <person name="Hu X."/>
            <person name="Zhang T."/>
            <person name="Song X."/>
            <person name="Zhang H."/>
            <person name="Dai N."/>
            <person name="Sheng W."/>
            <person name="Hou X."/>
            <person name="Wei L."/>
        </authorList>
    </citation>
    <scope>NUCLEOTIDE SEQUENCE</scope>
    <source>
        <strain evidence="4">G02</strain>
        <tissue evidence="4">Leaf</tissue>
    </source>
</reference>
<evidence type="ECO:0000256" key="1">
    <source>
        <dbReference type="ARBA" id="ARBA00022574"/>
    </source>
</evidence>